<protein>
    <submittedName>
        <fullName evidence="3">Inorganic triphosphatase</fullName>
    </submittedName>
</protein>
<reference evidence="3 4" key="1">
    <citation type="submission" date="2018-06" db="EMBL/GenBank/DDBJ databases">
        <title>Azoarcus communis strain SWub3 genome.</title>
        <authorList>
            <person name="Zorraquino Salvo V."/>
            <person name="Toubiana D."/>
            <person name="Blumwald E."/>
        </authorList>
    </citation>
    <scope>NUCLEOTIDE SEQUENCE [LARGE SCALE GENOMIC DNA]</scope>
    <source>
        <strain evidence="3 4">SWub3</strain>
    </source>
</reference>
<keyword evidence="4" id="KW-1185">Reference proteome</keyword>
<dbReference type="SMART" id="SM00880">
    <property type="entry name" value="CHAD"/>
    <property type="match status" value="1"/>
</dbReference>
<accession>A0A323V248</accession>
<comment type="caution">
    <text evidence="3">The sequence shown here is derived from an EMBL/GenBank/DDBJ whole genome shotgun (WGS) entry which is preliminary data.</text>
</comment>
<dbReference type="RefSeq" id="WP_110522431.1">
    <property type="nucleotide sequence ID" value="NZ_QKOE01000001.1"/>
</dbReference>
<dbReference type="PANTHER" id="PTHR39569">
    <property type="entry name" value="INORGANIC TRIPHOSPHATASE"/>
    <property type="match status" value="1"/>
</dbReference>
<dbReference type="Proteomes" id="UP000248259">
    <property type="component" value="Unassembled WGS sequence"/>
</dbReference>
<organism evidence="3 4">
    <name type="scientific">Parazoarcus communis SWub3 = DSM 12120</name>
    <dbReference type="NCBI Taxonomy" id="1121029"/>
    <lineage>
        <taxon>Bacteria</taxon>
        <taxon>Pseudomonadati</taxon>
        <taxon>Pseudomonadota</taxon>
        <taxon>Betaproteobacteria</taxon>
        <taxon>Rhodocyclales</taxon>
        <taxon>Zoogloeaceae</taxon>
        <taxon>Parazoarcus</taxon>
    </lineage>
</organism>
<gene>
    <name evidence="3" type="ORF">DNK49_00875</name>
</gene>
<feature type="domain" description="CYTH" evidence="1">
    <location>
        <begin position="2"/>
        <end position="201"/>
    </location>
</feature>
<dbReference type="EMBL" id="QKOE01000001">
    <property type="protein sequence ID" value="PZA18130.1"/>
    <property type="molecule type" value="Genomic_DNA"/>
</dbReference>
<dbReference type="InterPro" id="IPR038186">
    <property type="entry name" value="CHAD_dom_sf"/>
</dbReference>
<dbReference type="GO" id="GO:0046872">
    <property type="term" value="F:metal ion binding"/>
    <property type="evidence" value="ECO:0007669"/>
    <property type="project" value="TreeGrafter"/>
</dbReference>
<feature type="domain" description="CHAD" evidence="2">
    <location>
        <begin position="216"/>
        <end position="502"/>
    </location>
</feature>
<dbReference type="Gene3D" id="2.40.320.10">
    <property type="entry name" value="Hypothetical Protein Pfu-838710-001"/>
    <property type="match status" value="1"/>
</dbReference>
<dbReference type="AlphaFoldDB" id="A0A323V248"/>
<evidence type="ECO:0000259" key="1">
    <source>
        <dbReference type="PROSITE" id="PS51707"/>
    </source>
</evidence>
<dbReference type="InterPro" id="IPR039013">
    <property type="entry name" value="YgiF"/>
</dbReference>
<dbReference type="InterPro" id="IPR007899">
    <property type="entry name" value="CHAD_dom"/>
</dbReference>
<dbReference type="Pfam" id="PF05235">
    <property type="entry name" value="CHAD"/>
    <property type="match status" value="1"/>
</dbReference>
<dbReference type="Gene3D" id="1.40.20.10">
    <property type="entry name" value="CHAD domain"/>
    <property type="match status" value="1"/>
</dbReference>
<dbReference type="SUPFAM" id="SSF55154">
    <property type="entry name" value="CYTH-like phosphatases"/>
    <property type="match status" value="1"/>
</dbReference>
<dbReference type="PROSITE" id="PS51707">
    <property type="entry name" value="CYTH"/>
    <property type="match status" value="1"/>
</dbReference>
<proteinExistence type="predicted"/>
<dbReference type="InterPro" id="IPR033469">
    <property type="entry name" value="CYTH-like_dom_sf"/>
</dbReference>
<name>A0A323V248_9RHOO</name>
<dbReference type="PANTHER" id="PTHR39569:SF1">
    <property type="entry name" value="INORGANIC TRIPHOSPHATASE"/>
    <property type="match status" value="1"/>
</dbReference>
<evidence type="ECO:0000259" key="2">
    <source>
        <dbReference type="PROSITE" id="PS51708"/>
    </source>
</evidence>
<dbReference type="CDD" id="cd07756">
    <property type="entry name" value="CYTH-like_Pase_CHAD"/>
    <property type="match status" value="1"/>
</dbReference>
<dbReference type="PROSITE" id="PS51708">
    <property type="entry name" value="CHAD"/>
    <property type="match status" value="1"/>
</dbReference>
<dbReference type="GO" id="GO:0050355">
    <property type="term" value="F:inorganic triphosphate phosphatase activity"/>
    <property type="evidence" value="ECO:0007669"/>
    <property type="project" value="InterPro"/>
</dbReference>
<evidence type="ECO:0000313" key="4">
    <source>
        <dbReference type="Proteomes" id="UP000248259"/>
    </source>
</evidence>
<dbReference type="SMART" id="SM01118">
    <property type="entry name" value="CYTH"/>
    <property type="match status" value="1"/>
</dbReference>
<dbReference type="OrthoDB" id="3034217at2"/>
<dbReference type="InterPro" id="IPR023577">
    <property type="entry name" value="CYTH_domain"/>
</dbReference>
<dbReference type="Pfam" id="PF01928">
    <property type="entry name" value="CYTH"/>
    <property type="match status" value="1"/>
</dbReference>
<sequence>MTQEIELKLTLPARALPALRRHPLVASASREGAATTLDNTYYDTPELTLKARKIAVRTRKQGRQWLQTVKCAAVSTGGLSQRPEWEQPYASQFDFSAIDHADVAKVLTQHQDALVPVFTTRFRRETRRYAPREGLCILMMIDTGEVIVGDRKHPICELELELVEGKASDLLELACELAQKLPLMPGDVSKAQRGYQLFLDLPVRPAKSEPVALQPDISVIDAFRSLAHACLRQWQANAAAAAEGHDGPEFIHQLRVALRRLRSLIKLFAPALPPEFVARWGEQLRDNANRFGEARDLDVLHAELVEPVIADGLADGPNSSLPQLLDIIADARRVARKHTLDNLAHSDQGRLLLELNLALHRLPTSNLIAAVDLRTFARLQLDRLRKRARRRHEASATLIPTRLHALRIAMKQLRYGLEFLGGLWPRRQVERYLLQVTEAQTTLGFLNDLDIARGRLEAWAGQDGALRAAAAFIIGWHAPHYAQLRRRVLNETEPLLWGPTPWKGKRGK</sequence>
<evidence type="ECO:0000313" key="3">
    <source>
        <dbReference type="EMBL" id="PZA18130.1"/>
    </source>
</evidence>